<evidence type="ECO:0000256" key="1">
    <source>
        <dbReference type="SAM" id="Coils"/>
    </source>
</evidence>
<evidence type="ECO:0000313" key="5">
    <source>
        <dbReference type="Proteomes" id="UP000436088"/>
    </source>
</evidence>
<dbReference type="AlphaFoldDB" id="A0A6A2XCA6"/>
<feature type="compositionally biased region" description="Low complexity" evidence="2">
    <location>
        <begin position="230"/>
        <end position="244"/>
    </location>
</feature>
<sequence length="252" mass="28843">MERSSLETLLRKISSFSNLSSFEIINSEPVRKYYRRPEEMLNLLKAIILNAIFTSDEAFSKTFEEFGLFIEELQEQFESWQPLLSRVYLVLQVEALISKIKNSSLDIFKFLKSFNQHLPYELSLAFLEEILLEVVALEKLKENAEKADKTAEVECIDQLIALTRKKLSYTYLVPNYTIKALIANWCEVNNVKLPDLMKSSLNHPYPLLVHAKSVLPKDSNSFLNSRSNHSMSPKSQSTSQSGKSLITSSAVH</sequence>
<keyword evidence="5" id="KW-1185">Reference proteome</keyword>
<feature type="region of interest" description="Disordered" evidence="2">
    <location>
        <begin position="222"/>
        <end position="252"/>
    </location>
</feature>
<dbReference type="SUPFAM" id="SSF57850">
    <property type="entry name" value="RING/U-box"/>
    <property type="match status" value="1"/>
</dbReference>
<gene>
    <name evidence="4" type="ORF">F3Y22_tig00117012pilonHSYRG00410</name>
</gene>
<organism evidence="4 5">
    <name type="scientific">Hibiscus syriacus</name>
    <name type="common">Rose of Sharon</name>
    <dbReference type="NCBI Taxonomy" id="106335"/>
    <lineage>
        <taxon>Eukaryota</taxon>
        <taxon>Viridiplantae</taxon>
        <taxon>Streptophyta</taxon>
        <taxon>Embryophyta</taxon>
        <taxon>Tracheophyta</taxon>
        <taxon>Spermatophyta</taxon>
        <taxon>Magnoliopsida</taxon>
        <taxon>eudicotyledons</taxon>
        <taxon>Gunneridae</taxon>
        <taxon>Pentapetalae</taxon>
        <taxon>rosids</taxon>
        <taxon>malvids</taxon>
        <taxon>Malvales</taxon>
        <taxon>Malvaceae</taxon>
        <taxon>Malvoideae</taxon>
        <taxon>Hibiscus</taxon>
    </lineage>
</organism>
<keyword evidence="1" id="KW-0175">Coiled coil</keyword>
<accession>A0A6A2XCA6</accession>
<evidence type="ECO:0000256" key="2">
    <source>
        <dbReference type="SAM" id="MobiDB-lite"/>
    </source>
</evidence>
<reference evidence="4" key="1">
    <citation type="submission" date="2019-09" db="EMBL/GenBank/DDBJ databases">
        <title>Draft genome information of white flower Hibiscus syriacus.</title>
        <authorList>
            <person name="Kim Y.-M."/>
        </authorList>
    </citation>
    <scope>NUCLEOTIDE SEQUENCE [LARGE SCALE GENOMIC DNA]</scope>
    <source>
        <strain evidence="4">YM2019G1</strain>
    </source>
</reference>
<feature type="domain" description="PUB2-4-like N-terminal" evidence="3">
    <location>
        <begin position="2"/>
        <end position="134"/>
    </location>
</feature>
<evidence type="ECO:0000259" key="3">
    <source>
        <dbReference type="Pfam" id="PF25240"/>
    </source>
</evidence>
<protein>
    <recommendedName>
        <fullName evidence="3">PUB2-4-like N-terminal domain-containing protein</fullName>
    </recommendedName>
</protein>
<dbReference type="EMBL" id="VEPZ02001773">
    <property type="protein sequence ID" value="KAE8656029.1"/>
    <property type="molecule type" value="Genomic_DNA"/>
</dbReference>
<dbReference type="Pfam" id="PF25240">
    <property type="entry name" value="PUB2_N"/>
    <property type="match status" value="1"/>
</dbReference>
<dbReference type="InterPro" id="IPR057314">
    <property type="entry name" value="PUB2-4-like_N"/>
</dbReference>
<proteinExistence type="predicted"/>
<feature type="coiled-coil region" evidence="1">
    <location>
        <begin position="127"/>
        <end position="154"/>
    </location>
</feature>
<name>A0A6A2XCA6_HIBSY</name>
<comment type="caution">
    <text evidence="4">The sequence shown here is derived from an EMBL/GenBank/DDBJ whole genome shotgun (WGS) entry which is preliminary data.</text>
</comment>
<evidence type="ECO:0000313" key="4">
    <source>
        <dbReference type="EMBL" id="KAE8656029.1"/>
    </source>
</evidence>
<dbReference type="Proteomes" id="UP000436088">
    <property type="component" value="Unassembled WGS sequence"/>
</dbReference>